<reference evidence="2 3" key="1">
    <citation type="submission" date="2013-04" db="EMBL/GenBank/DDBJ databases">
        <title>Zunongwangia sp. 22II14-10F7 Genome Sequencing.</title>
        <authorList>
            <person name="Lai Q."/>
            <person name="Shao Z."/>
        </authorList>
    </citation>
    <scope>NUCLEOTIDE SEQUENCE [LARGE SCALE GENOMIC DNA]</scope>
    <source>
        <strain evidence="2 3">22II14-10F7</strain>
    </source>
</reference>
<dbReference type="InterPro" id="IPR016032">
    <property type="entry name" value="Sig_transdc_resp-reg_C-effctor"/>
</dbReference>
<gene>
    <name evidence="2" type="ORF">IIF7_19179</name>
</gene>
<dbReference type="OrthoDB" id="1346789at2"/>
<name>A0A1Y1SYF7_9FLAO</name>
<dbReference type="Pfam" id="PF00196">
    <property type="entry name" value="GerE"/>
    <property type="match status" value="1"/>
</dbReference>
<protein>
    <submittedName>
        <fullName evidence="2">LuxR family transcriptional regulator protein</fullName>
    </submittedName>
</protein>
<keyword evidence="3" id="KW-1185">Reference proteome</keyword>
<proteinExistence type="predicted"/>
<dbReference type="Gene3D" id="1.10.10.10">
    <property type="entry name" value="Winged helix-like DNA-binding domain superfamily/Winged helix DNA-binding domain"/>
    <property type="match status" value="1"/>
</dbReference>
<feature type="domain" description="HTH luxR-type" evidence="1">
    <location>
        <begin position="137"/>
        <end position="192"/>
    </location>
</feature>
<dbReference type="GO" id="GO:0003677">
    <property type="term" value="F:DNA binding"/>
    <property type="evidence" value="ECO:0007669"/>
    <property type="project" value="InterPro"/>
</dbReference>
<evidence type="ECO:0000313" key="3">
    <source>
        <dbReference type="Proteomes" id="UP000192746"/>
    </source>
</evidence>
<evidence type="ECO:0000259" key="1">
    <source>
        <dbReference type="Pfam" id="PF00196"/>
    </source>
</evidence>
<dbReference type="AlphaFoldDB" id="A0A1Y1SYF7"/>
<dbReference type="InterPro" id="IPR036388">
    <property type="entry name" value="WH-like_DNA-bd_sf"/>
</dbReference>
<dbReference type="STRING" id="1185767.IIF7_19179"/>
<comment type="caution">
    <text evidence="2">The sequence shown here is derived from an EMBL/GenBank/DDBJ whole genome shotgun (WGS) entry which is preliminary data.</text>
</comment>
<dbReference type="InterPro" id="IPR000792">
    <property type="entry name" value="Tscrpt_reg_LuxR_C"/>
</dbReference>
<evidence type="ECO:0000313" key="2">
    <source>
        <dbReference type="EMBL" id="ORL43806.1"/>
    </source>
</evidence>
<organism evidence="2 3">
    <name type="scientific">Zunongwangia atlantica 22II14-10F7</name>
    <dbReference type="NCBI Taxonomy" id="1185767"/>
    <lineage>
        <taxon>Bacteria</taxon>
        <taxon>Pseudomonadati</taxon>
        <taxon>Bacteroidota</taxon>
        <taxon>Flavobacteriia</taxon>
        <taxon>Flavobacteriales</taxon>
        <taxon>Flavobacteriaceae</taxon>
        <taxon>Zunongwangia</taxon>
    </lineage>
</organism>
<accession>A0A1Y1SYF7</accession>
<dbReference type="SUPFAM" id="SSF46894">
    <property type="entry name" value="C-terminal effector domain of the bipartite response regulators"/>
    <property type="match status" value="1"/>
</dbReference>
<sequence>MKNKSTTSLQHSQHLIAGLLPEDSNIEFIGIWETMEVKFIKNGRSHDWSELSAKDAATLTNAYNSNQPARFVLSKFKENGKSVSRSRQVELYTYFMYGGTDNNPDMIEGVLQEPENYRHSRKCISLKFKTLKLDGNPLKPREVFMLDEMLKDHKNLVIAMSMGISESTFAQHDAELKKKANVHSKPALMRKAVEQGFGQYFNRVSVVSS</sequence>
<dbReference type="Proteomes" id="UP000192746">
    <property type="component" value="Unassembled WGS sequence"/>
</dbReference>
<dbReference type="EMBL" id="ARYN01000025">
    <property type="protein sequence ID" value="ORL43806.1"/>
    <property type="molecule type" value="Genomic_DNA"/>
</dbReference>
<dbReference type="GO" id="GO:0006355">
    <property type="term" value="P:regulation of DNA-templated transcription"/>
    <property type="evidence" value="ECO:0007669"/>
    <property type="project" value="InterPro"/>
</dbReference>
<dbReference type="RefSeq" id="WP_084843300.1">
    <property type="nucleotide sequence ID" value="NZ_ARYN01000025.1"/>
</dbReference>